<dbReference type="AlphaFoldDB" id="A0A0S4JCC7"/>
<organism evidence="1 2">
    <name type="scientific">Bodo saltans</name>
    <name type="common">Flagellated protozoan</name>
    <dbReference type="NCBI Taxonomy" id="75058"/>
    <lineage>
        <taxon>Eukaryota</taxon>
        <taxon>Discoba</taxon>
        <taxon>Euglenozoa</taxon>
        <taxon>Kinetoplastea</taxon>
        <taxon>Metakinetoplastina</taxon>
        <taxon>Eubodonida</taxon>
        <taxon>Bodonidae</taxon>
        <taxon>Bodo</taxon>
    </lineage>
</organism>
<dbReference type="Proteomes" id="UP000051952">
    <property type="component" value="Unassembled WGS sequence"/>
</dbReference>
<dbReference type="VEuPathDB" id="TriTrypDB:BSAL_08845"/>
<reference evidence="2" key="1">
    <citation type="submission" date="2015-09" db="EMBL/GenBank/DDBJ databases">
        <authorList>
            <consortium name="Pathogen Informatics"/>
        </authorList>
    </citation>
    <scope>NUCLEOTIDE SEQUENCE [LARGE SCALE GENOMIC DNA]</scope>
    <source>
        <strain evidence="2">Lake Konstanz</strain>
    </source>
</reference>
<accession>A0A0S4JCC7</accession>
<evidence type="ECO:0000313" key="1">
    <source>
        <dbReference type="EMBL" id="CUG87142.1"/>
    </source>
</evidence>
<name>A0A0S4JCC7_BODSA</name>
<proteinExistence type="predicted"/>
<protein>
    <submittedName>
        <fullName evidence="1">Uncharacterized protein</fullName>
    </submittedName>
</protein>
<gene>
    <name evidence="1" type="ORF">BSAL_08845</name>
</gene>
<dbReference type="EMBL" id="CYKH01001453">
    <property type="protein sequence ID" value="CUG87142.1"/>
    <property type="molecule type" value="Genomic_DNA"/>
</dbReference>
<keyword evidence="2" id="KW-1185">Reference proteome</keyword>
<sequence length="737" mass="79776">MAELTLWKGWEAVVAPPPEVIADRQSLTSRAAKLPPRLLPRLHRAESLTSSSPPIRDVLHNAAQHMLVQPLSGLLRPNNNDLKAAQVCGFSSVTDLFRRLVAASLSESSSIVAEAASDTAGRSLAAASSPNFVILLEGCHPDLESIAHREFGLVVKYCPLLKWRSVFDLPSHLSRQEVDGKGVRSVEVAGGRSTLSFDHVELRRMISESRPHRKPLLVFLAGLWMLQAGIPWEMFRGSSSSESVAGQPLPSTTTMMTLAQQQQRCLSEITRELGVRVVLEHHCHVDDVPTTASSSREAMKSSNESSSAWSIVQRTGVVSLIAATFPTLDSDSEEMIQSCLLLSPPPVATSSCSSSTTIAPLRIPKQLIMNTHSLHHIVNDLVALIRDIVAWVCVGDPLSTGLVYTVASIGLALLRPSSPRISKLDFFHAIRGHFSSIRNSRALLSPLQTKLLHRVILRCGGASLSLSASPSPLPQHTVAPSKETTNRNYFRTMWHMVARFPPYMEVVSASDPSAPHLATFASHGVVIVVRNPAMVRTALTHAGFEAMPLVLPRVLSRNGNNSATKNNAVTLSPFIINDTTTTTPPPHQSHVLRIGVSPSNMSPAAWKRLLLLLWSLPASDVSSPYFFAWPHDAFTQWIRKTTSQQTSVTTGNVTSSSSDALVVSKAAKKKKDPKKGAMPQLYQHPHVAALVVAGDVPRRDTISAVMTLETLAVTCAEPTSPLAVLIFGPVALGLAKL</sequence>
<evidence type="ECO:0000313" key="2">
    <source>
        <dbReference type="Proteomes" id="UP000051952"/>
    </source>
</evidence>